<dbReference type="KEGG" id="otr:OTERR_07980"/>
<dbReference type="RefSeq" id="WP_054621992.1">
    <property type="nucleotide sequence ID" value="NZ_CP022579.1"/>
</dbReference>
<protein>
    <recommendedName>
        <fullName evidence="3">STAS/SEC14 domain-containing protein</fullName>
    </recommendedName>
</protein>
<name>A0A5C1E6L4_9RHOO</name>
<dbReference type="InterPro" id="IPR038396">
    <property type="entry name" value="SpoIIAA-like_sf"/>
</dbReference>
<accession>A0A5C1E6L4</accession>
<dbReference type="Gene3D" id="3.40.50.10600">
    <property type="entry name" value="SpoIIaa-like domains"/>
    <property type="match status" value="1"/>
</dbReference>
<dbReference type="SUPFAM" id="SSF52091">
    <property type="entry name" value="SpoIIaa-like"/>
    <property type="match status" value="1"/>
</dbReference>
<evidence type="ECO:0000313" key="1">
    <source>
        <dbReference type="EMBL" id="QEL64274.1"/>
    </source>
</evidence>
<evidence type="ECO:0000313" key="2">
    <source>
        <dbReference type="Proteomes" id="UP000323671"/>
    </source>
</evidence>
<gene>
    <name evidence="1" type="ORF">OTERR_07980</name>
</gene>
<proteinExistence type="predicted"/>
<reference evidence="1 2" key="1">
    <citation type="submission" date="2017-07" db="EMBL/GenBank/DDBJ databases">
        <title>Complete genome sequence of Oryzomicrobium terrae TPP412.</title>
        <authorList>
            <person name="Chiu L.-W."/>
            <person name="Lo K.-J."/>
            <person name="Tsai Y.-M."/>
            <person name="Lin S.-S."/>
            <person name="Kuo C.-H."/>
            <person name="Liu C.-T."/>
        </authorList>
    </citation>
    <scope>NUCLEOTIDE SEQUENCE [LARGE SCALE GENOMIC DNA]</scope>
    <source>
        <strain evidence="1 2">TPP412</strain>
    </source>
</reference>
<dbReference type="Pfam" id="PF11964">
    <property type="entry name" value="SpoIIAA-like"/>
    <property type="match status" value="1"/>
</dbReference>
<dbReference type="AlphaFoldDB" id="A0A5C1E6L4"/>
<evidence type="ECO:0008006" key="3">
    <source>
        <dbReference type="Google" id="ProtNLM"/>
    </source>
</evidence>
<dbReference type="InterPro" id="IPR036513">
    <property type="entry name" value="STAS_dom_sf"/>
</dbReference>
<dbReference type="InterPro" id="IPR021866">
    <property type="entry name" value="SpoIIAA-like"/>
</dbReference>
<organism evidence="1 2">
    <name type="scientific">Oryzomicrobium terrae</name>
    <dbReference type="NCBI Taxonomy" id="1735038"/>
    <lineage>
        <taxon>Bacteria</taxon>
        <taxon>Pseudomonadati</taxon>
        <taxon>Pseudomonadota</taxon>
        <taxon>Betaproteobacteria</taxon>
        <taxon>Rhodocyclales</taxon>
        <taxon>Rhodocyclaceae</taxon>
        <taxon>Oryzomicrobium</taxon>
    </lineage>
</organism>
<sequence>MIVTDHQPGRVTVNVYGEFTLADYRELEELVNFKVQFEGPVDLLLNLSEMAGFTLDLAWEEVKFARQHAADFRRIAVVSSSQWVAWSAWLNRTFVEAEIAVFDSASDANIWLGEADEV</sequence>
<dbReference type="Proteomes" id="UP000323671">
    <property type="component" value="Chromosome"/>
</dbReference>
<dbReference type="EMBL" id="CP022579">
    <property type="protein sequence ID" value="QEL64274.1"/>
    <property type="molecule type" value="Genomic_DNA"/>
</dbReference>
<keyword evidence="2" id="KW-1185">Reference proteome</keyword>